<reference evidence="5 6" key="1">
    <citation type="submission" date="2019-06" db="EMBL/GenBank/DDBJ databases">
        <title>Genomic insights into carbon and energy metabolism of Deferribacter autotrophicus revealed new metabolic traits in the phylum Deferribacteres.</title>
        <authorList>
            <person name="Slobodkin A.I."/>
            <person name="Slobodkina G.B."/>
            <person name="Allioux M."/>
            <person name="Alain K."/>
            <person name="Jebbar M."/>
            <person name="Shadrin V."/>
            <person name="Kublanov I.V."/>
            <person name="Toshchakov S.V."/>
            <person name="Bonch-Osmolovskaya E.A."/>
        </authorList>
    </citation>
    <scope>NUCLEOTIDE SEQUENCE [LARGE SCALE GENOMIC DNA]</scope>
    <source>
        <strain evidence="5 6">SL50</strain>
    </source>
</reference>
<evidence type="ECO:0000313" key="6">
    <source>
        <dbReference type="Proteomes" id="UP000322876"/>
    </source>
</evidence>
<comment type="caution">
    <text evidence="5">The sequence shown here is derived from an EMBL/GenBank/DDBJ whole genome shotgun (WGS) entry which is preliminary data.</text>
</comment>
<dbReference type="GO" id="GO:0005886">
    <property type="term" value="C:plasma membrane"/>
    <property type="evidence" value="ECO:0007669"/>
    <property type="project" value="TreeGrafter"/>
</dbReference>
<evidence type="ECO:0000256" key="2">
    <source>
        <dbReference type="ARBA" id="ARBA00022741"/>
    </source>
</evidence>
<evidence type="ECO:0000313" key="5">
    <source>
        <dbReference type="EMBL" id="KAA0259360.1"/>
    </source>
</evidence>
<keyword evidence="1" id="KW-0813">Transport</keyword>
<dbReference type="InterPro" id="IPR032823">
    <property type="entry name" value="BCA_ABC_TP_C"/>
</dbReference>
<organism evidence="5 6">
    <name type="scientific">Deferribacter autotrophicus</name>
    <dbReference type="NCBI Taxonomy" id="500465"/>
    <lineage>
        <taxon>Bacteria</taxon>
        <taxon>Pseudomonadati</taxon>
        <taxon>Deferribacterota</taxon>
        <taxon>Deferribacteres</taxon>
        <taxon>Deferribacterales</taxon>
        <taxon>Deferribacteraceae</taxon>
        <taxon>Deferribacter</taxon>
    </lineage>
</organism>
<keyword evidence="3 5" id="KW-0067">ATP-binding</keyword>
<proteinExistence type="predicted"/>
<dbReference type="SMART" id="SM00382">
    <property type="entry name" value="AAA"/>
    <property type="match status" value="1"/>
</dbReference>
<evidence type="ECO:0000259" key="4">
    <source>
        <dbReference type="PROSITE" id="PS50893"/>
    </source>
</evidence>
<accession>A0A5A8F6D5</accession>
<dbReference type="InterPro" id="IPR051120">
    <property type="entry name" value="ABC_AA/LPS_Transport"/>
</dbReference>
<keyword evidence="6" id="KW-1185">Reference proteome</keyword>
<dbReference type="PROSITE" id="PS00211">
    <property type="entry name" value="ABC_TRANSPORTER_1"/>
    <property type="match status" value="1"/>
</dbReference>
<sequence length="259" mass="29025">MSTSQESKILQVENLHFSYGKFKVLKGISLSVETGKIAALIGPNGAGKTTFYNVISGGVIPNMGKIIFDGLDITNFKADKVVKAGLCRSFQITNIFEDLTVIENIFIPLLIRDGKYLKFWDNLKNKKDLYDEAKEILNLVGLEDFIFSKVNELAYGDKRRVEIAITLATNPKMILLDEPTAGMNPSETERMVKLIKDLNEKTNTTILITEHDMNVVFGISDYIYVLHQGELLASGTPYEIRENERVREAYLGGADYVIS</sequence>
<dbReference type="AlphaFoldDB" id="A0A5A8F6D5"/>
<dbReference type="InterPro" id="IPR017871">
    <property type="entry name" value="ABC_transporter-like_CS"/>
</dbReference>
<dbReference type="GO" id="GO:0005524">
    <property type="term" value="F:ATP binding"/>
    <property type="evidence" value="ECO:0007669"/>
    <property type="project" value="UniProtKB-KW"/>
</dbReference>
<protein>
    <submittedName>
        <fullName evidence="5">ABC transporter ATP-binding protein</fullName>
    </submittedName>
</protein>
<keyword evidence="2" id="KW-0547">Nucleotide-binding</keyword>
<dbReference type="CDD" id="cd03219">
    <property type="entry name" value="ABC_Mj1267_LivG_branched"/>
    <property type="match status" value="1"/>
</dbReference>
<dbReference type="InterPro" id="IPR003593">
    <property type="entry name" value="AAA+_ATPase"/>
</dbReference>
<name>A0A5A8F6D5_9BACT</name>
<feature type="domain" description="ABC transporter" evidence="4">
    <location>
        <begin position="10"/>
        <end position="253"/>
    </location>
</feature>
<dbReference type="Pfam" id="PF00005">
    <property type="entry name" value="ABC_tran"/>
    <property type="match status" value="1"/>
</dbReference>
<dbReference type="RefSeq" id="WP_149265181.1">
    <property type="nucleotide sequence ID" value="NZ_VFJB01000001.1"/>
</dbReference>
<dbReference type="EMBL" id="VFJB01000001">
    <property type="protein sequence ID" value="KAA0259360.1"/>
    <property type="molecule type" value="Genomic_DNA"/>
</dbReference>
<dbReference type="GO" id="GO:0016887">
    <property type="term" value="F:ATP hydrolysis activity"/>
    <property type="evidence" value="ECO:0007669"/>
    <property type="project" value="InterPro"/>
</dbReference>
<evidence type="ECO:0000256" key="1">
    <source>
        <dbReference type="ARBA" id="ARBA00022448"/>
    </source>
</evidence>
<evidence type="ECO:0000256" key="3">
    <source>
        <dbReference type="ARBA" id="ARBA00022840"/>
    </source>
</evidence>
<dbReference type="Gene3D" id="3.40.50.300">
    <property type="entry name" value="P-loop containing nucleotide triphosphate hydrolases"/>
    <property type="match status" value="1"/>
</dbReference>
<dbReference type="PROSITE" id="PS50893">
    <property type="entry name" value="ABC_TRANSPORTER_2"/>
    <property type="match status" value="1"/>
</dbReference>
<dbReference type="SUPFAM" id="SSF52540">
    <property type="entry name" value="P-loop containing nucleoside triphosphate hydrolases"/>
    <property type="match status" value="1"/>
</dbReference>
<dbReference type="Proteomes" id="UP000322876">
    <property type="component" value="Unassembled WGS sequence"/>
</dbReference>
<dbReference type="InterPro" id="IPR027417">
    <property type="entry name" value="P-loop_NTPase"/>
</dbReference>
<dbReference type="PANTHER" id="PTHR45772">
    <property type="entry name" value="CONSERVED COMPONENT OF ABC TRANSPORTER FOR NATURAL AMINO ACIDS-RELATED"/>
    <property type="match status" value="1"/>
</dbReference>
<dbReference type="FunFam" id="3.40.50.300:FF:000421">
    <property type="entry name" value="Branched-chain amino acid ABC transporter ATP-binding protein"/>
    <property type="match status" value="1"/>
</dbReference>
<dbReference type="OrthoDB" id="9805514at2"/>
<dbReference type="InterPro" id="IPR003439">
    <property type="entry name" value="ABC_transporter-like_ATP-bd"/>
</dbReference>
<dbReference type="Pfam" id="PF12399">
    <property type="entry name" value="BCA_ABC_TP_C"/>
    <property type="match status" value="1"/>
</dbReference>
<gene>
    <name evidence="5" type="ORF">FHQ18_00340</name>
</gene>